<reference evidence="8 9" key="1">
    <citation type="submission" date="2016-07" db="EMBL/GenBank/DDBJ databases">
        <title>Pervasive Adenine N6-methylation of Active Genes in Fungi.</title>
        <authorList>
            <consortium name="DOE Joint Genome Institute"/>
            <person name="Mondo S.J."/>
            <person name="Dannebaum R.O."/>
            <person name="Kuo R.C."/>
            <person name="Labutti K."/>
            <person name="Haridas S."/>
            <person name="Kuo A."/>
            <person name="Salamov A."/>
            <person name="Ahrendt S.R."/>
            <person name="Lipzen A."/>
            <person name="Sullivan W."/>
            <person name="Andreopoulos W.B."/>
            <person name="Clum A."/>
            <person name="Lindquist E."/>
            <person name="Daum C."/>
            <person name="Ramamoorthy G.K."/>
            <person name="Gryganskyi A."/>
            <person name="Culley D."/>
            <person name="Magnuson J.K."/>
            <person name="James T.Y."/>
            <person name="O'Malley M.A."/>
            <person name="Stajich J.E."/>
            <person name="Spatafora J.W."/>
            <person name="Visel A."/>
            <person name="Grigoriev I.V."/>
        </authorList>
    </citation>
    <scope>NUCLEOTIDE SEQUENCE [LARGE SCALE GENOMIC DNA]</scope>
    <source>
        <strain evidence="8 9">CBS 115471</strain>
    </source>
</reference>
<dbReference type="CDD" id="cd00067">
    <property type="entry name" value="GAL4"/>
    <property type="match status" value="1"/>
</dbReference>
<gene>
    <name evidence="8" type="ORF">BCR34DRAFT_363672</name>
</gene>
<feature type="coiled-coil region" evidence="5">
    <location>
        <begin position="123"/>
        <end position="168"/>
    </location>
</feature>
<dbReference type="InterPro" id="IPR036864">
    <property type="entry name" value="Zn2-C6_fun-type_DNA-bd_sf"/>
</dbReference>
<protein>
    <recommendedName>
        <fullName evidence="7">Zn(2)-C6 fungal-type domain-containing protein</fullName>
    </recommendedName>
</protein>
<feature type="domain" description="Zn(2)-C6 fungal-type" evidence="7">
    <location>
        <begin position="77"/>
        <end position="107"/>
    </location>
</feature>
<dbReference type="Proteomes" id="UP000193144">
    <property type="component" value="Unassembled WGS sequence"/>
</dbReference>
<dbReference type="PANTHER" id="PTHR47424:SF3">
    <property type="entry name" value="REGULATORY PROTEIN GAL4"/>
    <property type="match status" value="1"/>
</dbReference>
<accession>A0A1Y1ZI43</accession>
<dbReference type="SMART" id="SM00066">
    <property type="entry name" value="GAL4"/>
    <property type="match status" value="1"/>
</dbReference>
<dbReference type="SUPFAM" id="SSF57701">
    <property type="entry name" value="Zn2/Cys6 DNA-binding domain"/>
    <property type="match status" value="1"/>
</dbReference>
<evidence type="ECO:0000256" key="1">
    <source>
        <dbReference type="ARBA" id="ARBA00023015"/>
    </source>
</evidence>
<name>A0A1Y1ZI43_9PLEO</name>
<keyword evidence="1" id="KW-0805">Transcription regulation</keyword>
<comment type="caution">
    <text evidence="8">The sequence shown here is derived from an EMBL/GenBank/DDBJ whole genome shotgun (WGS) entry which is preliminary data.</text>
</comment>
<dbReference type="STRING" id="1231657.A0A1Y1ZI43"/>
<keyword evidence="9" id="KW-1185">Reference proteome</keyword>
<evidence type="ECO:0000256" key="6">
    <source>
        <dbReference type="SAM" id="MobiDB-lite"/>
    </source>
</evidence>
<dbReference type="GO" id="GO:0000981">
    <property type="term" value="F:DNA-binding transcription factor activity, RNA polymerase II-specific"/>
    <property type="evidence" value="ECO:0007669"/>
    <property type="project" value="InterPro"/>
</dbReference>
<dbReference type="PROSITE" id="PS00463">
    <property type="entry name" value="ZN2_CY6_FUNGAL_1"/>
    <property type="match status" value="1"/>
</dbReference>
<keyword evidence="2" id="KW-0238">DNA-binding</keyword>
<dbReference type="AlphaFoldDB" id="A0A1Y1ZI43"/>
<dbReference type="GO" id="GO:0000978">
    <property type="term" value="F:RNA polymerase II cis-regulatory region sequence-specific DNA binding"/>
    <property type="evidence" value="ECO:0007669"/>
    <property type="project" value="TreeGrafter"/>
</dbReference>
<feature type="compositionally biased region" description="Low complexity" evidence="6">
    <location>
        <begin position="29"/>
        <end position="45"/>
    </location>
</feature>
<dbReference type="GO" id="GO:0005634">
    <property type="term" value="C:nucleus"/>
    <property type="evidence" value="ECO:0007669"/>
    <property type="project" value="TreeGrafter"/>
</dbReference>
<dbReference type="GO" id="GO:0000435">
    <property type="term" value="P:positive regulation of transcription from RNA polymerase II promoter by galactose"/>
    <property type="evidence" value="ECO:0007669"/>
    <property type="project" value="TreeGrafter"/>
</dbReference>
<dbReference type="GO" id="GO:0008270">
    <property type="term" value="F:zinc ion binding"/>
    <property type="evidence" value="ECO:0007669"/>
    <property type="project" value="InterPro"/>
</dbReference>
<dbReference type="OrthoDB" id="10261408at2759"/>
<evidence type="ECO:0000259" key="7">
    <source>
        <dbReference type="PROSITE" id="PS50048"/>
    </source>
</evidence>
<proteinExistence type="predicted"/>
<evidence type="ECO:0000256" key="4">
    <source>
        <dbReference type="ARBA" id="ARBA00023242"/>
    </source>
</evidence>
<dbReference type="Pfam" id="PF00172">
    <property type="entry name" value="Zn_clus"/>
    <property type="match status" value="1"/>
</dbReference>
<evidence type="ECO:0000256" key="3">
    <source>
        <dbReference type="ARBA" id="ARBA00023163"/>
    </source>
</evidence>
<feature type="region of interest" description="Disordered" evidence="6">
    <location>
        <begin position="1"/>
        <end position="69"/>
    </location>
</feature>
<evidence type="ECO:0000313" key="8">
    <source>
        <dbReference type="EMBL" id="ORY09930.1"/>
    </source>
</evidence>
<organism evidence="8 9">
    <name type="scientific">Clohesyomyces aquaticus</name>
    <dbReference type="NCBI Taxonomy" id="1231657"/>
    <lineage>
        <taxon>Eukaryota</taxon>
        <taxon>Fungi</taxon>
        <taxon>Dikarya</taxon>
        <taxon>Ascomycota</taxon>
        <taxon>Pezizomycotina</taxon>
        <taxon>Dothideomycetes</taxon>
        <taxon>Pleosporomycetidae</taxon>
        <taxon>Pleosporales</taxon>
        <taxon>Lindgomycetaceae</taxon>
        <taxon>Clohesyomyces</taxon>
    </lineage>
</organism>
<dbReference type="Gene3D" id="4.10.240.10">
    <property type="entry name" value="Zn(2)-C6 fungal-type DNA-binding domain"/>
    <property type="match status" value="1"/>
</dbReference>
<dbReference type="PROSITE" id="PS50048">
    <property type="entry name" value="ZN2_CY6_FUNGAL_2"/>
    <property type="match status" value="1"/>
</dbReference>
<keyword evidence="5" id="KW-0175">Coiled coil</keyword>
<evidence type="ECO:0000256" key="2">
    <source>
        <dbReference type="ARBA" id="ARBA00023125"/>
    </source>
</evidence>
<evidence type="ECO:0000313" key="9">
    <source>
        <dbReference type="Proteomes" id="UP000193144"/>
    </source>
</evidence>
<keyword evidence="4" id="KW-0539">Nucleus</keyword>
<evidence type="ECO:0000256" key="5">
    <source>
        <dbReference type="SAM" id="Coils"/>
    </source>
</evidence>
<sequence length="239" mass="25986">MAANRGSRATSRKAAAPQAQKKTSAKVQKTSTTKASKGGKLTLKLRCLKSIPAPDPTPTSDEDDSSVPTKRIQVKAACLSCRRRKIGCDGARPTCGRCASKNTTCQYDVRENESRAEMYVRQINDAHAQIVDLQDTVTELQQQVAEMKKEAQDQTELANHALEQLRDGENAFADIRELARTSGGVAALRVLVRSEKSFPVFIQQILALDTEAEKKMAKGMKGRTNALAVAAQELAGLEN</sequence>
<dbReference type="EMBL" id="MCFA01000080">
    <property type="protein sequence ID" value="ORY09930.1"/>
    <property type="molecule type" value="Genomic_DNA"/>
</dbReference>
<keyword evidence="3" id="KW-0804">Transcription</keyword>
<dbReference type="InterPro" id="IPR051127">
    <property type="entry name" value="Fungal_SecMet_Regulators"/>
</dbReference>
<dbReference type="PANTHER" id="PTHR47424">
    <property type="entry name" value="REGULATORY PROTEIN GAL4"/>
    <property type="match status" value="1"/>
</dbReference>
<dbReference type="InterPro" id="IPR001138">
    <property type="entry name" value="Zn2Cys6_DnaBD"/>
</dbReference>